<dbReference type="OMA" id="MMTTSWG"/>
<dbReference type="InterPro" id="IPR029058">
    <property type="entry name" value="AB_hydrolase_fold"/>
</dbReference>
<dbReference type="AlphaFoldDB" id="D2VIZ1"/>
<gene>
    <name evidence="3" type="ORF">NAEGRDRAFT_68848</name>
</gene>
<reference evidence="3 4" key="1">
    <citation type="journal article" date="2010" name="Cell">
        <title>The genome of Naegleria gruberi illuminates early eukaryotic versatility.</title>
        <authorList>
            <person name="Fritz-Laylin L.K."/>
            <person name="Prochnik S.E."/>
            <person name="Ginger M.L."/>
            <person name="Dacks J.B."/>
            <person name="Carpenter M.L."/>
            <person name="Field M.C."/>
            <person name="Kuo A."/>
            <person name="Paredez A."/>
            <person name="Chapman J."/>
            <person name="Pham J."/>
            <person name="Shu S."/>
            <person name="Neupane R."/>
            <person name="Cipriano M."/>
            <person name="Mancuso J."/>
            <person name="Tu H."/>
            <person name="Salamov A."/>
            <person name="Lindquist E."/>
            <person name="Shapiro H."/>
            <person name="Lucas S."/>
            <person name="Grigoriev I.V."/>
            <person name="Cande W.Z."/>
            <person name="Fulton C."/>
            <person name="Rokhsar D.S."/>
            <person name="Dawson S.C."/>
        </authorList>
    </citation>
    <scope>NUCLEOTIDE SEQUENCE [LARGE SCALE GENOMIC DNA]</scope>
    <source>
        <strain evidence="3 4">NEG-M</strain>
    </source>
</reference>
<keyword evidence="4" id="KW-1185">Reference proteome</keyword>
<dbReference type="OrthoDB" id="5954035at2759"/>
<accession>D2VIZ1</accession>
<dbReference type="RefSeq" id="XP_002675930.1">
    <property type="nucleotide sequence ID" value="XM_002675884.1"/>
</dbReference>
<comment type="similarity">
    <text evidence="1">Belongs to the AB hydrolase superfamily. AB hydrolase 4 family.</text>
</comment>
<dbReference type="EMBL" id="GG738875">
    <property type="protein sequence ID" value="EFC43186.1"/>
    <property type="molecule type" value="Genomic_DNA"/>
</dbReference>
<dbReference type="GO" id="GO:0034338">
    <property type="term" value="F:short-chain carboxylesterase activity"/>
    <property type="evidence" value="ECO:0007669"/>
    <property type="project" value="TreeGrafter"/>
</dbReference>
<evidence type="ECO:0000256" key="2">
    <source>
        <dbReference type="PIRSR" id="PIRSR005211-1"/>
    </source>
</evidence>
<evidence type="ECO:0000313" key="4">
    <source>
        <dbReference type="Proteomes" id="UP000006671"/>
    </source>
</evidence>
<protein>
    <submittedName>
        <fullName evidence="3">Predicted protein</fullName>
    </submittedName>
</protein>
<feature type="active site" description="Charge relay system" evidence="2">
    <location>
        <position position="352"/>
    </location>
</feature>
<dbReference type="SUPFAM" id="SSF53474">
    <property type="entry name" value="alpha/beta-Hydrolases"/>
    <property type="match status" value="1"/>
</dbReference>
<dbReference type="PIRSF" id="PIRSF005211">
    <property type="entry name" value="Ab_hydro_YheT"/>
    <property type="match status" value="1"/>
</dbReference>
<feature type="active site" description="Charge relay system" evidence="2">
    <location>
        <position position="195"/>
    </location>
</feature>
<dbReference type="InParanoid" id="D2VIZ1"/>
<dbReference type="STRING" id="5762.D2VIZ1"/>
<dbReference type="InterPro" id="IPR012020">
    <property type="entry name" value="ABHD4"/>
</dbReference>
<dbReference type="PANTHER" id="PTHR10794:SF63">
    <property type="entry name" value="ALPHA_BETA HYDROLASE 1, ISOFORM A"/>
    <property type="match status" value="1"/>
</dbReference>
<organism evidence="4">
    <name type="scientific">Naegleria gruberi</name>
    <name type="common">Amoeba</name>
    <dbReference type="NCBI Taxonomy" id="5762"/>
    <lineage>
        <taxon>Eukaryota</taxon>
        <taxon>Discoba</taxon>
        <taxon>Heterolobosea</taxon>
        <taxon>Tetramitia</taxon>
        <taxon>Eutetramitia</taxon>
        <taxon>Vahlkampfiidae</taxon>
        <taxon>Naegleria</taxon>
    </lineage>
</organism>
<dbReference type="VEuPathDB" id="AmoebaDB:NAEGRDRAFT_68848"/>
<sequence>MFLVWVGVGLLCYWVYYKYFICEKVKLYYDSNNSDIEYLVKHTYNLRSEFCPTPYLTNEHLQTIFNVAFRPDINWFSYDSEDFTFSCGGRIILDWVHDNRPIEEQHKENEITDESPIMIVFAGVCGGSKEIEIKHFVSNAVRDACMRAVVVNYRGAQTGLNTPIFGLTTEDMGIVLRHIKSKYPKSKAMIGCGFSLGSNIMTKYLGEVGSDTPIDFAIAVSNPFELGRSSERLRTEFINNLIYDKVFTKKRKELILAHEHLYENTPVKIDQVKRVSSTMEFDDAVSKVLLGGDSLSGFYQQCSCSDDVAHVKVPILFLSSLDDPISCKGVIPYSNFAKNSNTILATTKRGGHVAWLDGMAPYKALPSWMERTCVQFAKACVALKEKKGQ</sequence>
<proteinExistence type="inferred from homology"/>
<evidence type="ECO:0000313" key="3">
    <source>
        <dbReference type="EMBL" id="EFC43186.1"/>
    </source>
</evidence>
<feature type="active site" description="Charge relay system" evidence="2">
    <location>
        <position position="323"/>
    </location>
</feature>
<dbReference type="GO" id="GO:0047372">
    <property type="term" value="F:monoacylglycerol lipase activity"/>
    <property type="evidence" value="ECO:0007669"/>
    <property type="project" value="TreeGrafter"/>
</dbReference>
<dbReference type="Gene3D" id="3.40.50.1820">
    <property type="entry name" value="alpha/beta hydrolase"/>
    <property type="match status" value="1"/>
</dbReference>
<dbReference type="eggNOG" id="KOG1838">
    <property type="taxonomic scope" value="Eukaryota"/>
</dbReference>
<name>D2VIZ1_NAEGR</name>
<dbReference type="KEGG" id="ngr:NAEGRDRAFT_68848"/>
<evidence type="ECO:0000256" key="1">
    <source>
        <dbReference type="ARBA" id="ARBA00010884"/>
    </source>
</evidence>
<dbReference type="GeneID" id="8853170"/>
<dbReference type="Proteomes" id="UP000006671">
    <property type="component" value="Unassembled WGS sequence"/>
</dbReference>
<dbReference type="InterPro" id="IPR050960">
    <property type="entry name" value="AB_hydrolase_4_sf"/>
</dbReference>
<dbReference type="PANTHER" id="PTHR10794">
    <property type="entry name" value="ABHYDROLASE DOMAIN-CONTAINING PROTEIN"/>
    <property type="match status" value="1"/>
</dbReference>